<dbReference type="GO" id="GO:0005524">
    <property type="term" value="F:ATP binding"/>
    <property type="evidence" value="ECO:0007669"/>
    <property type="project" value="InterPro"/>
</dbReference>
<feature type="domain" description="Amino acid permease N-terminal" evidence="18">
    <location>
        <begin position="31"/>
        <end position="69"/>
    </location>
</feature>
<keyword evidence="13" id="KW-0868">Chloride</keyword>
<name>T1G1X0_HELRO</name>
<dbReference type="HOGENOM" id="CLU_001883_0_0_1"/>
<dbReference type="EMBL" id="KB096080">
    <property type="protein sequence ID" value="ESO08644.1"/>
    <property type="molecule type" value="Genomic_DNA"/>
</dbReference>
<evidence type="ECO:0000256" key="7">
    <source>
        <dbReference type="ARBA" id="ARBA00022989"/>
    </source>
</evidence>
<dbReference type="GO" id="GO:0005886">
    <property type="term" value="C:plasma membrane"/>
    <property type="evidence" value="ECO:0007669"/>
    <property type="project" value="UniProtKB-SubCell"/>
</dbReference>
<dbReference type="SUPFAM" id="SSF90123">
    <property type="entry name" value="ABC transporter transmembrane region"/>
    <property type="match status" value="1"/>
</dbReference>
<evidence type="ECO:0000256" key="15">
    <source>
        <dbReference type="SAM" id="Phobius"/>
    </source>
</evidence>
<dbReference type="PANTHER" id="PTHR11827">
    <property type="entry name" value="SOLUTE CARRIER FAMILY 12, CATION COTRANSPORTERS"/>
    <property type="match status" value="1"/>
</dbReference>
<dbReference type="Gene3D" id="1.20.1740.10">
    <property type="entry name" value="Amino acid/polyamine transporter I"/>
    <property type="match status" value="1"/>
</dbReference>
<evidence type="ECO:0000259" key="16">
    <source>
        <dbReference type="Pfam" id="PF00324"/>
    </source>
</evidence>
<dbReference type="GO" id="GO:0035725">
    <property type="term" value="P:sodium ion transmembrane transport"/>
    <property type="evidence" value="ECO:0000318"/>
    <property type="project" value="GO_Central"/>
</dbReference>
<keyword evidence="8" id="KW-0915">Sodium</keyword>
<dbReference type="RefSeq" id="XP_009013574.1">
    <property type="nucleotide sequence ID" value="XM_009015326.1"/>
</dbReference>
<reference evidence="21" key="1">
    <citation type="submission" date="2012-12" db="EMBL/GenBank/DDBJ databases">
        <authorList>
            <person name="Hellsten U."/>
            <person name="Grimwood J."/>
            <person name="Chapman J.A."/>
            <person name="Shapiro H."/>
            <person name="Aerts A."/>
            <person name="Otillar R.P."/>
            <person name="Terry A.Y."/>
            <person name="Boore J.L."/>
            <person name="Simakov O."/>
            <person name="Marletaz F."/>
            <person name="Cho S.-J."/>
            <person name="Edsinger-Gonzales E."/>
            <person name="Havlak P."/>
            <person name="Kuo D.-H."/>
            <person name="Larsson T."/>
            <person name="Lv J."/>
            <person name="Arendt D."/>
            <person name="Savage R."/>
            <person name="Osoegawa K."/>
            <person name="de Jong P."/>
            <person name="Lindberg D.R."/>
            <person name="Seaver E.C."/>
            <person name="Weisblat D.A."/>
            <person name="Putnam N.H."/>
            <person name="Grigoriev I.V."/>
            <person name="Rokhsar D.S."/>
        </authorList>
    </citation>
    <scope>NUCLEOTIDE SEQUENCE</scope>
</reference>
<dbReference type="KEGG" id="hro:HELRODRAFT_74876"/>
<dbReference type="EMBL" id="AMQM01003298">
    <property type="status" value="NOT_ANNOTATED_CDS"/>
    <property type="molecule type" value="Genomic_DNA"/>
</dbReference>
<evidence type="ECO:0000313" key="19">
    <source>
        <dbReference type="EMBL" id="ESO08644.1"/>
    </source>
</evidence>
<dbReference type="InterPro" id="IPR036640">
    <property type="entry name" value="ABC1_TM_sf"/>
</dbReference>
<feature type="transmembrane region" description="Helical" evidence="15">
    <location>
        <begin position="529"/>
        <end position="548"/>
    </location>
</feature>
<dbReference type="GO" id="GO:1990573">
    <property type="term" value="P:potassium ion import across plasma membrane"/>
    <property type="evidence" value="ECO:0000318"/>
    <property type="project" value="GO_Central"/>
</dbReference>
<dbReference type="PANTHER" id="PTHR11827:SF103">
    <property type="entry name" value="SODIUM CHLORIDE COTRANSPORTER 69, ISOFORM E"/>
    <property type="match status" value="1"/>
</dbReference>
<dbReference type="Pfam" id="PF00324">
    <property type="entry name" value="AA_permease"/>
    <property type="match status" value="1"/>
</dbReference>
<dbReference type="Pfam" id="PF03522">
    <property type="entry name" value="SLC12"/>
    <property type="match status" value="1"/>
</dbReference>
<dbReference type="GO" id="GO:0006884">
    <property type="term" value="P:cell volume homeostasis"/>
    <property type="evidence" value="ECO:0000318"/>
    <property type="project" value="GO_Central"/>
</dbReference>
<evidence type="ECO:0000256" key="12">
    <source>
        <dbReference type="ARBA" id="ARBA00023201"/>
    </source>
</evidence>
<dbReference type="InterPro" id="IPR004842">
    <property type="entry name" value="SLC12A_fam"/>
</dbReference>
<evidence type="ECO:0000256" key="2">
    <source>
        <dbReference type="ARBA" id="ARBA00010593"/>
    </source>
</evidence>
<reference evidence="20" key="3">
    <citation type="submission" date="2015-06" db="UniProtKB">
        <authorList>
            <consortium name="EnsemblMetazoa"/>
        </authorList>
    </citation>
    <scope>IDENTIFICATION</scope>
</reference>
<evidence type="ECO:0000256" key="8">
    <source>
        <dbReference type="ARBA" id="ARBA00023053"/>
    </source>
</evidence>
<feature type="transmembrane region" description="Helical" evidence="15">
    <location>
        <begin position="138"/>
        <end position="165"/>
    </location>
</feature>
<keyword evidence="11" id="KW-0325">Glycoprotein</keyword>
<gene>
    <name evidence="20" type="primary">20215068</name>
    <name evidence="19" type="ORF">HELRODRAFT_74876</name>
</gene>
<feature type="transmembrane region" description="Helical" evidence="15">
    <location>
        <begin position="113"/>
        <end position="132"/>
    </location>
</feature>
<dbReference type="FunCoup" id="T1G1X0">
    <property type="interactions" value="124"/>
</dbReference>
<evidence type="ECO:0000256" key="1">
    <source>
        <dbReference type="ARBA" id="ARBA00004651"/>
    </source>
</evidence>
<keyword evidence="21" id="KW-1185">Reference proteome</keyword>
<evidence type="ECO:0000256" key="3">
    <source>
        <dbReference type="ARBA" id="ARBA00022448"/>
    </source>
</evidence>
<keyword evidence="3" id="KW-0813">Transport</keyword>
<dbReference type="EnsemblMetazoa" id="HelroT74876">
    <property type="protein sequence ID" value="HelroP74876"/>
    <property type="gene ID" value="HelroG74876"/>
</dbReference>
<evidence type="ECO:0000256" key="14">
    <source>
        <dbReference type="SAM" id="MobiDB-lite"/>
    </source>
</evidence>
<dbReference type="InterPro" id="IPR004841">
    <property type="entry name" value="AA-permease/SLC12A_dom"/>
</dbReference>
<dbReference type="CTD" id="20215068"/>
<keyword evidence="5 15" id="KW-0812">Transmembrane</keyword>
<dbReference type="InParanoid" id="T1G1X0"/>
<evidence type="ECO:0000259" key="18">
    <source>
        <dbReference type="Pfam" id="PF08403"/>
    </source>
</evidence>
<evidence type="ECO:0000256" key="5">
    <source>
        <dbReference type="ARBA" id="ARBA00022692"/>
    </source>
</evidence>
<evidence type="ECO:0000256" key="13">
    <source>
        <dbReference type="ARBA" id="ARBA00023214"/>
    </source>
</evidence>
<comment type="similarity">
    <text evidence="2">Belongs to the SLC12A transporter family.</text>
</comment>
<dbReference type="GO" id="GO:0055064">
    <property type="term" value="P:chloride ion homeostasis"/>
    <property type="evidence" value="ECO:0000318"/>
    <property type="project" value="GO_Central"/>
</dbReference>
<accession>T1G1X0</accession>
<evidence type="ECO:0000256" key="4">
    <source>
        <dbReference type="ARBA" id="ARBA00022475"/>
    </source>
</evidence>
<keyword evidence="7 15" id="KW-1133">Transmembrane helix</keyword>
<feature type="transmembrane region" description="Helical" evidence="15">
    <location>
        <begin position="475"/>
        <end position="508"/>
    </location>
</feature>
<dbReference type="InterPro" id="IPR013612">
    <property type="entry name" value="AA_permease_N"/>
</dbReference>
<feature type="transmembrane region" description="Helical" evidence="15">
    <location>
        <begin position="310"/>
        <end position="330"/>
    </location>
</feature>
<keyword evidence="10 15" id="KW-0472">Membrane</keyword>
<feature type="transmembrane region" description="Helical" evidence="15">
    <location>
        <begin position="186"/>
        <end position="207"/>
    </location>
</feature>
<evidence type="ECO:0008006" key="22">
    <source>
        <dbReference type="Google" id="ProtNLM"/>
    </source>
</evidence>
<evidence type="ECO:0000256" key="6">
    <source>
        <dbReference type="ARBA" id="ARBA00022847"/>
    </source>
</evidence>
<comment type="subcellular location">
    <subcellularLocation>
        <location evidence="1">Cell membrane</location>
        <topology evidence="1">Multi-pass membrane protein</topology>
    </subcellularLocation>
</comment>
<dbReference type="GO" id="GO:0055078">
    <property type="term" value="P:sodium ion homeostasis"/>
    <property type="evidence" value="ECO:0000318"/>
    <property type="project" value="GO_Central"/>
</dbReference>
<dbReference type="AlphaFoldDB" id="T1G1X0"/>
<proteinExistence type="inferred from homology"/>
<dbReference type="GO" id="GO:0008511">
    <property type="term" value="F:sodium:potassium:chloride symporter activity"/>
    <property type="evidence" value="ECO:0000318"/>
    <property type="project" value="GO_Central"/>
</dbReference>
<sequence>MRRHSADTCSPSSGDRRTRRISSTCQEDGRKTFGHNTLESLPHADHYRNIIGPDGKLKQRPTLIELHEQRFQVRWNKICRRDNISGETGKLFSAEESKPLSRSSTKFGWIKGVLVRCVLNIFGVMLFLRLSWVVGQAGIGLASVIVLLASTVTTLTALSMSAICTNGEVRGGGAYYMISRSLGPEFGGAIGIIFSIANAVAAAMYIVGFAETVVVILKNNNCLMVDMVNDVRIIGVITAFLILTIALAGLSWEARAQLILLVILMIAILDCMIGTFIPPSEEDKEKGFVGYNVQTFVDNFTPDFRDGHSFFSVFGIFFPAATGILAGANISGDLKAPIPKGTLLAILITTIVYLMLCWMVGATNVRDALGPLANASSGLDFNESLTTFLMTTTLNICGLHTLVSVLNCLPVMQLISMFGPITIAGIVSATLSSALASLVSAPRVFQAVCKDQIFPYIHFFGKGYGKNDDPRRSYGLAFVIGIACICIGELNAIAPLISNFFLMSYALINYSCVDASLAKSPGWRPAFKFYSMWLSLLGALLCVAVMFIINWSTALITIVLVAILYFYVHYRKPDINWGSSGQAHAYRNALQHTQKLMQVLEHVKNFRPQVLALTSFPSERPALVDFCTSMTKNISLMVCGHVIIGDPSQKLKDAQLLTKLAHMYLTRKRSKSFYTAICAPSLRLGVQSLLQSVGVGKLRPNTLIMGFKSDWLTSDVKEVEDFCNIIHDAFDLKHSVGVLRLAEGLQLKTVPQQPSQKQQKQRHRKGKTSTTRHQQQHQLQLLQLLQQLQPPVTTEPCSSSQLRADRNLIKKVTETAGLSRFSHKQKGFIDVWWLFDDGGMTLLMPHLMTTKKLWSHCKLRIYMAGTKKEALDHDQRHLASLLHKFRIKYSSMHVVMDIGKRPSAGKMEMFMDMLNDWRLKEGETTEEFPWKITDSELSTFRNKTYRQLRLRELLEEHSHDATFIAMTLPMPKKGLCSTGLYMAWLDVLSRSMPPMLLIRGNQENVLTFYS</sequence>
<dbReference type="STRING" id="6412.T1G1X0"/>
<feature type="region of interest" description="Disordered" evidence="14">
    <location>
        <begin position="1"/>
        <end position="30"/>
    </location>
</feature>
<dbReference type="OrthoDB" id="2020542at2759"/>
<dbReference type="GO" id="GO:1902476">
    <property type="term" value="P:chloride transmembrane transport"/>
    <property type="evidence" value="ECO:0000318"/>
    <property type="project" value="GO_Central"/>
</dbReference>
<dbReference type="Proteomes" id="UP000015101">
    <property type="component" value="Unassembled WGS sequence"/>
</dbReference>
<dbReference type="FunFam" id="1.20.1740.10:FF:000022">
    <property type="entry name" value="Bumetanide-sensitive na-k-cl cotransport protein"/>
    <property type="match status" value="1"/>
</dbReference>
<dbReference type="eggNOG" id="KOG2083">
    <property type="taxonomic scope" value="Eukaryota"/>
</dbReference>
<feature type="region of interest" description="Disordered" evidence="14">
    <location>
        <begin position="749"/>
        <end position="773"/>
    </location>
</feature>
<feature type="transmembrane region" description="Helical" evidence="15">
    <location>
        <begin position="342"/>
        <end position="365"/>
    </location>
</feature>
<feature type="transmembrane region" description="Helical" evidence="15">
    <location>
        <begin position="385"/>
        <end position="409"/>
    </location>
</feature>
<keyword evidence="9" id="KW-0406">Ion transport</keyword>
<evidence type="ECO:0000313" key="21">
    <source>
        <dbReference type="Proteomes" id="UP000015101"/>
    </source>
</evidence>
<dbReference type="Pfam" id="PF08403">
    <property type="entry name" value="AA_permease_N"/>
    <property type="match status" value="1"/>
</dbReference>
<dbReference type="GO" id="GO:0055075">
    <property type="term" value="P:potassium ion homeostasis"/>
    <property type="evidence" value="ECO:0000318"/>
    <property type="project" value="GO_Central"/>
</dbReference>
<protein>
    <recommendedName>
        <fullName evidence="22">SLC12A transporter C-terminal domain-containing protein</fullName>
    </recommendedName>
</protein>
<feature type="transmembrane region" description="Helical" evidence="15">
    <location>
        <begin position="258"/>
        <end position="277"/>
    </location>
</feature>
<feature type="domain" description="Amino acid permease/ SLC12A" evidence="16">
    <location>
        <begin position="112"/>
        <end position="611"/>
    </location>
</feature>
<feature type="transmembrane region" description="Helical" evidence="15">
    <location>
        <begin position="233"/>
        <end position="251"/>
    </location>
</feature>
<organism evidence="20 21">
    <name type="scientific">Helobdella robusta</name>
    <name type="common">Californian leech</name>
    <dbReference type="NCBI Taxonomy" id="6412"/>
    <lineage>
        <taxon>Eukaryota</taxon>
        <taxon>Metazoa</taxon>
        <taxon>Spiralia</taxon>
        <taxon>Lophotrochozoa</taxon>
        <taxon>Annelida</taxon>
        <taxon>Clitellata</taxon>
        <taxon>Hirudinea</taxon>
        <taxon>Rhynchobdellida</taxon>
        <taxon>Glossiphoniidae</taxon>
        <taxon>Helobdella</taxon>
    </lineage>
</organism>
<keyword evidence="12" id="KW-0739">Sodium transport</keyword>
<evidence type="ECO:0000256" key="9">
    <source>
        <dbReference type="ARBA" id="ARBA00023065"/>
    </source>
</evidence>
<feature type="domain" description="SLC12A transporter C-terminal" evidence="17">
    <location>
        <begin position="620"/>
        <end position="1010"/>
    </location>
</feature>
<keyword evidence="6" id="KW-0769">Symport</keyword>
<evidence type="ECO:0000256" key="11">
    <source>
        <dbReference type="ARBA" id="ARBA00023180"/>
    </source>
</evidence>
<keyword evidence="4" id="KW-1003">Cell membrane</keyword>
<dbReference type="InterPro" id="IPR018491">
    <property type="entry name" value="SLC12_C"/>
</dbReference>
<evidence type="ECO:0000259" key="17">
    <source>
        <dbReference type="Pfam" id="PF03522"/>
    </source>
</evidence>
<feature type="transmembrane region" description="Helical" evidence="15">
    <location>
        <begin position="421"/>
        <end position="441"/>
    </location>
</feature>
<evidence type="ECO:0000313" key="20">
    <source>
        <dbReference type="EnsemblMetazoa" id="HelroP74876"/>
    </source>
</evidence>
<dbReference type="OMA" id="AFVGMDW"/>
<dbReference type="NCBIfam" id="TIGR00930">
    <property type="entry name" value="2a30"/>
    <property type="match status" value="1"/>
</dbReference>
<dbReference type="GeneID" id="20215068"/>
<evidence type="ECO:0000256" key="10">
    <source>
        <dbReference type="ARBA" id="ARBA00023136"/>
    </source>
</evidence>
<reference evidence="19 21" key="2">
    <citation type="journal article" date="2013" name="Nature">
        <title>Insights into bilaterian evolution from three spiralian genomes.</title>
        <authorList>
            <person name="Simakov O."/>
            <person name="Marletaz F."/>
            <person name="Cho S.J."/>
            <person name="Edsinger-Gonzales E."/>
            <person name="Havlak P."/>
            <person name="Hellsten U."/>
            <person name="Kuo D.H."/>
            <person name="Larsson T."/>
            <person name="Lv J."/>
            <person name="Arendt D."/>
            <person name="Savage R."/>
            <person name="Osoegawa K."/>
            <person name="de Jong P."/>
            <person name="Grimwood J."/>
            <person name="Chapman J.A."/>
            <person name="Shapiro H."/>
            <person name="Aerts A."/>
            <person name="Otillar R.P."/>
            <person name="Terry A.Y."/>
            <person name="Boore J.L."/>
            <person name="Grigoriev I.V."/>
            <person name="Lindberg D.R."/>
            <person name="Seaver E.C."/>
            <person name="Weisblat D.A."/>
            <person name="Putnam N.H."/>
            <person name="Rokhsar D.S."/>
        </authorList>
    </citation>
    <scope>NUCLEOTIDE SEQUENCE</scope>
</reference>